<name>A0A2S9XDR4_9BACT</name>
<dbReference type="EMBL" id="PVNK01000262">
    <property type="protein sequence ID" value="PRP90999.1"/>
    <property type="molecule type" value="Genomic_DNA"/>
</dbReference>
<proteinExistence type="predicted"/>
<protein>
    <submittedName>
        <fullName evidence="2">Uncharacterized protein</fullName>
    </submittedName>
</protein>
<accession>A0A2S9XDR4</accession>
<dbReference type="AlphaFoldDB" id="A0A2S9XDR4"/>
<reference evidence="2 3" key="1">
    <citation type="submission" date="2018-03" db="EMBL/GenBank/DDBJ databases">
        <title>Draft Genome Sequences of the Obligatory Marine Myxobacteria Enhygromyxa salina SWB005.</title>
        <authorList>
            <person name="Poehlein A."/>
            <person name="Moghaddam J.A."/>
            <person name="Harms H."/>
            <person name="Alanjari M."/>
            <person name="Koenig G.M."/>
            <person name="Daniel R."/>
            <person name="Schaeberle T.F."/>
        </authorList>
    </citation>
    <scope>NUCLEOTIDE SEQUENCE [LARGE SCALE GENOMIC DNA]</scope>
    <source>
        <strain evidence="2 3">SWB005</strain>
    </source>
</reference>
<comment type="caution">
    <text evidence="2">The sequence shown here is derived from an EMBL/GenBank/DDBJ whole genome shotgun (WGS) entry which is preliminary data.</text>
</comment>
<gene>
    <name evidence="2" type="ORF">ENSA5_59550</name>
</gene>
<feature type="compositionally biased region" description="Pro residues" evidence="1">
    <location>
        <begin position="330"/>
        <end position="341"/>
    </location>
</feature>
<feature type="compositionally biased region" description="Basic and acidic residues" evidence="1">
    <location>
        <begin position="312"/>
        <end position="324"/>
    </location>
</feature>
<organism evidence="2 3">
    <name type="scientific">Enhygromyxa salina</name>
    <dbReference type="NCBI Taxonomy" id="215803"/>
    <lineage>
        <taxon>Bacteria</taxon>
        <taxon>Pseudomonadati</taxon>
        <taxon>Myxococcota</taxon>
        <taxon>Polyangia</taxon>
        <taxon>Nannocystales</taxon>
        <taxon>Nannocystaceae</taxon>
        <taxon>Enhygromyxa</taxon>
    </lineage>
</organism>
<sequence length="351" mass="38181">MGKFPKREHRQILPRPPGPGDLGVGRVVHGRERERGAVGIEELGQATDDRVGDRPRPGVEHRNVDIADIERVVARPEILIVEGQRGRIDVMVAGREREGDGRGLEQIREHAKLVLARRLGQVAGHDDAGQQLPGRLGVARLLRDPLDDARELRGVGLDVGEHEHAEARGAGRREAEPAADPGHAVGGHGDLELALRPDRRQLDERGVGLEHGPRVDVVQLELDGELGVGRVAQREREVPHVGDPRREHAAPLDDDALGRPRGRVLRRAGPLKAKLDPARAQDPREPVLGQHAALGPVEVRGRALGLGAARQRRGDAQGQREVHRCGVHGRPPPPRPLPPPRILGRTTPTRA</sequence>
<feature type="compositionally biased region" description="Basic and acidic residues" evidence="1">
    <location>
        <begin position="236"/>
        <end position="251"/>
    </location>
</feature>
<evidence type="ECO:0000256" key="1">
    <source>
        <dbReference type="SAM" id="MobiDB-lite"/>
    </source>
</evidence>
<feature type="region of interest" description="Disordered" evidence="1">
    <location>
        <begin position="162"/>
        <end position="190"/>
    </location>
</feature>
<feature type="compositionally biased region" description="Low complexity" evidence="1">
    <location>
        <begin position="342"/>
        <end position="351"/>
    </location>
</feature>
<keyword evidence="3" id="KW-1185">Reference proteome</keyword>
<feature type="compositionally biased region" description="Basic and acidic residues" evidence="1">
    <location>
        <begin position="162"/>
        <end position="176"/>
    </location>
</feature>
<feature type="region of interest" description="Disordered" evidence="1">
    <location>
        <begin position="236"/>
        <end position="351"/>
    </location>
</feature>
<feature type="region of interest" description="Disordered" evidence="1">
    <location>
        <begin position="1"/>
        <end position="26"/>
    </location>
</feature>
<evidence type="ECO:0000313" key="3">
    <source>
        <dbReference type="Proteomes" id="UP000237968"/>
    </source>
</evidence>
<feature type="compositionally biased region" description="Basic and acidic residues" evidence="1">
    <location>
        <begin position="273"/>
        <end position="285"/>
    </location>
</feature>
<dbReference type="Proteomes" id="UP000237968">
    <property type="component" value="Unassembled WGS sequence"/>
</dbReference>
<evidence type="ECO:0000313" key="2">
    <source>
        <dbReference type="EMBL" id="PRP90999.1"/>
    </source>
</evidence>